<dbReference type="Pfam" id="PF23587">
    <property type="entry name" value="SH3_KALRN"/>
    <property type="match status" value="1"/>
</dbReference>
<evidence type="ECO:0000313" key="11">
    <source>
        <dbReference type="Ensembl" id="ENSSGRP00000027598.1"/>
    </source>
</evidence>
<dbReference type="PROSITE" id="PS00108">
    <property type="entry name" value="PROTEIN_KINASE_ST"/>
    <property type="match status" value="1"/>
</dbReference>
<evidence type="ECO:0000256" key="4">
    <source>
        <dbReference type="ARBA" id="ARBA00022840"/>
    </source>
</evidence>
<dbReference type="SUPFAM" id="SSF50729">
    <property type="entry name" value="PH domain-like"/>
    <property type="match status" value="1"/>
</dbReference>
<keyword evidence="12" id="KW-1185">Reference proteome</keyword>
<dbReference type="GO" id="GO:0019898">
    <property type="term" value="C:extrinsic component of membrane"/>
    <property type="evidence" value="ECO:0007669"/>
    <property type="project" value="TreeGrafter"/>
</dbReference>
<dbReference type="InterPro" id="IPR000719">
    <property type="entry name" value="Prot_kinase_dom"/>
</dbReference>
<keyword evidence="1 5" id="KW-0728">SH3 domain</keyword>
<dbReference type="Gene3D" id="1.10.510.10">
    <property type="entry name" value="Transferase(Phosphotransferase) domain 1"/>
    <property type="match status" value="1"/>
</dbReference>
<dbReference type="GO" id="GO:0005524">
    <property type="term" value="F:ATP binding"/>
    <property type="evidence" value="ECO:0007669"/>
    <property type="project" value="UniProtKB-UniRule"/>
</dbReference>
<dbReference type="InterPro" id="IPR055251">
    <property type="entry name" value="SOS1_NGEF_PH"/>
</dbReference>
<feature type="domain" description="SH3" evidence="8">
    <location>
        <begin position="542"/>
        <end position="607"/>
    </location>
</feature>
<evidence type="ECO:0000259" key="10">
    <source>
        <dbReference type="PROSITE" id="PS50011"/>
    </source>
</evidence>
<dbReference type="InterPro" id="IPR011993">
    <property type="entry name" value="PH-like_dom_sf"/>
</dbReference>
<evidence type="ECO:0000259" key="9">
    <source>
        <dbReference type="PROSITE" id="PS50003"/>
    </source>
</evidence>
<dbReference type="Ensembl" id="ENSSGRT00000029689.1">
    <property type="protein sequence ID" value="ENSSGRP00000027598.1"/>
    <property type="gene ID" value="ENSSGRG00000015701.1"/>
</dbReference>
<dbReference type="FunFam" id="1.10.510.10:FF:000152">
    <property type="entry name" value="kalirin isoform X1"/>
    <property type="match status" value="1"/>
</dbReference>
<dbReference type="CDD" id="cd13241">
    <property type="entry name" value="PH2_Kalirin_Trio_p63RhoGEF"/>
    <property type="match status" value="1"/>
</dbReference>
<reference evidence="11" key="2">
    <citation type="submission" date="2025-09" db="UniProtKB">
        <authorList>
            <consortium name="Ensembl"/>
        </authorList>
    </citation>
    <scope>IDENTIFICATION</scope>
</reference>
<feature type="region of interest" description="Disordered" evidence="7">
    <location>
        <begin position="31"/>
        <end position="160"/>
    </location>
</feature>
<dbReference type="AlphaFoldDB" id="A0A672LXT6"/>
<dbReference type="GO" id="GO:0007411">
    <property type="term" value="P:axon guidance"/>
    <property type="evidence" value="ECO:0007669"/>
    <property type="project" value="TreeGrafter"/>
</dbReference>
<dbReference type="FunFam" id="2.30.30.40:FF:000038">
    <property type="entry name" value="kalirin isoform X1"/>
    <property type="match status" value="1"/>
</dbReference>
<feature type="compositionally biased region" description="Low complexity" evidence="7">
    <location>
        <begin position="124"/>
        <end position="142"/>
    </location>
</feature>
<keyword evidence="3 6" id="KW-0547">Nucleotide-binding</keyword>
<evidence type="ECO:0000256" key="2">
    <source>
        <dbReference type="ARBA" id="ARBA00022658"/>
    </source>
</evidence>
<evidence type="ECO:0000256" key="3">
    <source>
        <dbReference type="ARBA" id="ARBA00022741"/>
    </source>
</evidence>
<organism evidence="11 12">
    <name type="scientific">Sinocyclocheilus grahami</name>
    <name type="common">Dianchi golden-line fish</name>
    <name type="synonym">Barbus grahami</name>
    <dbReference type="NCBI Taxonomy" id="75366"/>
    <lineage>
        <taxon>Eukaryota</taxon>
        <taxon>Metazoa</taxon>
        <taxon>Chordata</taxon>
        <taxon>Craniata</taxon>
        <taxon>Vertebrata</taxon>
        <taxon>Euteleostomi</taxon>
        <taxon>Actinopterygii</taxon>
        <taxon>Neopterygii</taxon>
        <taxon>Teleostei</taxon>
        <taxon>Ostariophysi</taxon>
        <taxon>Cypriniformes</taxon>
        <taxon>Cyprinidae</taxon>
        <taxon>Cyprininae</taxon>
        <taxon>Sinocyclocheilus</taxon>
    </lineage>
</organism>
<dbReference type="Pfam" id="PF16609">
    <property type="entry name" value="SH3-RhoG_link"/>
    <property type="match status" value="1"/>
</dbReference>
<dbReference type="SUPFAM" id="SSF48726">
    <property type="entry name" value="Immunoglobulin"/>
    <property type="match status" value="1"/>
</dbReference>
<gene>
    <name evidence="11" type="primary">LOC107551199</name>
</gene>
<dbReference type="PROSITE" id="PS00107">
    <property type="entry name" value="PROTEIN_KINASE_ATP"/>
    <property type="match status" value="1"/>
</dbReference>
<dbReference type="PROSITE" id="PS50003">
    <property type="entry name" value="PH_DOMAIN"/>
    <property type="match status" value="1"/>
</dbReference>
<feature type="compositionally biased region" description="Polar residues" evidence="7">
    <location>
        <begin position="490"/>
        <end position="503"/>
    </location>
</feature>
<feature type="domain" description="PH" evidence="9">
    <location>
        <begin position="206"/>
        <end position="321"/>
    </location>
</feature>
<dbReference type="PROSITE" id="PS50011">
    <property type="entry name" value="PROTEIN_KINASE_DOM"/>
    <property type="match status" value="1"/>
</dbReference>
<reference evidence="11" key="1">
    <citation type="submission" date="2025-08" db="UniProtKB">
        <authorList>
            <consortium name="Ensembl"/>
        </authorList>
    </citation>
    <scope>IDENTIFICATION</scope>
</reference>
<evidence type="ECO:0000313" key="12">
    <source>
        <dbReference type="Proteomes" id="UP000472262"/>
    </source>
</evidence>
<dbReference type="GO" id="GO:0005737">
    <property type="term" value="C:cytoplasm"/>
    <property type="evidence" value="ECO:0007669"/>
    <property type="project" value="TreeGrafter"/>
</dbReference>
<feature type="compositionally biased region" description="Polar residues" evidence="7">
    <location>
        <begin position="31"/>
        <end position="51"/>
    </location>
</feature>
<dbReference type="InterPro" id="IPR001849">
    <property type="entry name" value="PH_domain"/>
</dbReference>
<feature type="compositionally biased region" description="Low complexity" evidence="7">
    <location>
        <begin position="527"/>
        <end position="543"/>
    </location>
</feature>
<dbReference type="GO" id="GO:0004672">
    <property type="term" value="F:protein kinase activity"/>
    <property type="evidence" value="ECO:0007669"/>
    <property type="project" value="InterPro"/>
</dbReference>
<accession>A0A672LXT6</accession>
<dbReference type="InterPro" id="IPR051336">
    <property type="entry name" value="RhoGEF_Guanine_NuclExch_SF"/>
</dbReference>
<keyword evidence="4 6" id="KW-0067">ATP-binding</keyword>
<name>A0A672LXT6_SINGR</name>
<dbReference type="InterPro" id="IPR036179">
    <property type="entry name" value="Ig-like_dom_sf"/>
</dbReference>
<dbReference type="Pfam" id="PF22697">
    <property type="entry name" value="SOS1_NGEF_PH"/>
    <property type="match status" value="1"/>
</dbReference>
<evidence type="ECO:0000259" key="8">
    <source>
        <dbReference type="PROSITE" id="PS50002"/>
    </source>
</evidence>
<dbReference type="Gene3D" id="2.30.30.40">
    <property type="entry name" value="SH3 Domains"/>
    <property type="match status" value="1"/>
</dbReference>
<dbReference type="PROSITE" id="PS50002">
    <property type="entry name" value="SH3"/>
    <property type="match status" value="1"/>
</dbReference>
<feature type="region of interest" description="Disordered" evidence="7">
    <location>
        <begin position="478"/>
        <end position="543"/>
    </location>
</feature>
<dbReference type="SMART" id="SM00220">
    <property type="entry name" value="S_TKc"/>
    <property type="match status" value="1"/>
</dbReference>
<protein>
    <submittedName>
        <fullName evidence="11">Triple functional domain protein-like</fullName>
    </submittedName>
</protein>
<feature type="domain" description="Protein kinase" evidence="10">
    <location>
        <begin position="658"/>
        <end position="913"/>
    </location>
</feature>
<keyword evidence="2" id="KW-0344">Guanine-nucleotide releasing factor</keyword>
<sequence length="960" mass="105273">MVLQRFFGVDEVLYSTTTVKPVSPYTLSVSSNDGGLSGSATLQPGHLQSSPGPKRPGNTLRKWLTSPVRRLSSGKADGHVKKLAHKHKKSRDVRKNADAGSQKDSDDSAATPQDETIEERMRNEGLSSGTLSKSSSSGMQSCGEEEGEEGPDSVPLPPPMAIQQHSLLHQDSQEDKVNKAVEVMCVVPKRCNDMMNVGRLQGFDGKIVAQGRLLLQDTFMVSDQDGGLLSRMKERRVFLFEQIVIFSEPLDKKKGFSMPGYLFKNSVKVSWLGLEESPDNDPCKFILTSRSSAGSTEHYVLHSSNRAVCLVWIQQISSILENQRNFLNALTSPIEYQRNHVGASGLGGPSSSGLPGGSSSSAMVPSCGSRSRASRIPQPSSRLPQPVQHHHAPAPDDHTSGTCPFPDQDLNGEVPRMRVLESPLKELREEAQSGTPIPRATVAPLSLTKPRLRVPSPILSPLNPQNFAVQKGSPFWASMPVSPTGRPGSYTEQSDTLSRNQCQTRRHSTHSKELDHISTCSSTSEQSLHSTHSNGSESSSSSSVSTMLVTQDYVALKEDEISVYQGEVVQILASNQQNMFLVFRAATEQGPAAEGWIPGYVLGHTSTIIPDYPDGTLNGTYTCIASNDVGSVTTSAYLRVLGTSCDGILWKDSFESLYAEVMELGRGRFAVTKWCEQRVSRRSVAAKLVNKKLMRREQVVQELGVLQCLQHPHLVGLLDTYETPASYVLILEIADQGRLLDYIVSWGNLTEEKVSLYLRDILEALHYLHTCRIAHLDLKPENVLIEQTSTQPLVKLTDFGDAAHLSSTPYIQPLLGSPEFSAPELVLGEPAALASDLWSLGVLAYVMLSGASPFLDESVEETCLNICRLDFSFPEDYFRGVSPAARDLVCVLLQGEPCRRPSAQVCLREQPWLQPNAASGAARLDTSRLISFIERRKHQNDLRPVASFRAFLRSRLLSQS</sequence>
<dbReference type="InterPro" id="IPR047053">
    <property type="entry name" value="Kalirin_TRIO_SH3_2"/>
</dbReference>
<feature type="compositionally biased region" description="Basic and acidic residues" evidence="7">
    <location>
        <begin position="93"/>
        <end position="106"/>
    </location>
</feature>
<evidence type="ECO:0000256" key="7">
    <source>
        <dbReference type="SAM" id="MobiDB-lite"/>
    </source>
</evidence>
<dbReference type="InterPro" id="IPR017441">
    <property type="entry name" value="Protein_kinase_ATP_BS"/>
</dbReference>
<dbReference type="CDD" id="cd11853">
    <property type="entry name" value="SH3_Kalirin_2"/>
    <property type="match status" value="1"/>
</dbReference>
<dbReference type="PANTHER" id="PTHR22826">
    <property type="entry name" value="RHO GUANINE EXCHANGE FACTOR-RELATED"/>
    <property type="match status" value="1"/>
</dbReference>
<dbReference type="Gene3D" id="2.30.29.30">
    <property type="entry name" value="Pleckstrin-homology domain (PH domain)/Phosphotyrosine-binding domain (PTB)"/>
    <property type="match status" value="1"/>
</dbReference>
<evidence type="ECO:0000256" key="5">
    <source>
        <dbReference type="PROSITE-ProRule" id="PRU00192"/>
    </source>
</evidence>
<dbReference type="GO" id="GO:0005085">
    <property type="term" value="F:guanyl-nucleotide exchange factor activity"/>
    <property type="evidence" value="ECO:0007669"/>
    <property type="project" value="UniProtKB-KW"/>
</dbReference>
<dbReference type="InterPro" id="IPR036028">
    <property type="entry name" value="SH3-like_dom_sf"/>
</dbReference>
<feature type="region of interest" description="Disordered" evidence="7">
    <location>
        <begin position="341"/>
        <end position="410"/>
    </location>
</feature>
<proteinExistence type="predicted"/>
<dbReference type="Pfam" id="PF00069">
    <property type="entry name" value="Pkinase"/>
    <property type="match status" value="1"/>
</dbReference>
<evidence type="ECO:0000256" key="1">
    <source>
        <dbReference type="ARBA" id="ARBA00022443"/>
    </source>
</evidence>
<dbReference type="SUPFAM" id="SSF56112">
    <property type="entry name" value="Protein kinase-like (PK-like)"/>
    <property type="match status" value="1"/>
</dbReference>
<feature type="compositionally biased region" description="Basic residues" evidence="7">
    <location>
        <begin position="81"/>
        <end position="92"/>
    </location>
</feature>
<dbReference type="Proteomes" id="UP000472262">
    <property type="component" value="Unassembled WGS sequence"/>
</dbReference>
<feature type="binding site" evidence="6">
    <location>
        <position position="687"/>
    </location>
    <ligand>
        <name>ATP</name>
        <dbReference type="ChEBI" id="CHEBI:30616"/>
    </ligand>
</feature>
<dbReference type="PANTHER" id="PTHR22826:SF104">
    <property type="entry name" value="TRIPLE FUNCTIONAL DOMAIN PROTEIN"/>
    <property type="match status" value="1"/>
</dbReference>
<dbReference type="SUPFAM" id="SSF50044">
    <property type="entry name" value="SH3-domain"/>
    <property type="match status" value="1"/>
</dbReference>
<dbReference type="InterPro" id="IPR001452">
    <property type="entry name" value="SH3_domain"/>
</dbReference>
<dbReference type="InterPro" id="IPR011009">
    <property type="entry name" value="Kinase-like_dom_sf"/>
</dbReference>
<feature type="compositionally biased region" description="Gly residues" evidence="7">
    <location>
        <begin position="344"/>
        <end position="356"/>
    </location>
</feature>
<evidence type="ECO:0000256" key="6">
    <source>
        <dbReference type="PROSITE-ProRule" id="PRU10141"/>
    </source>
</evidence>
<dbReference type="Gene3D" id="3.30.200.20">
    <property type="entry name" value="Phosphorylase Kinase, domain 1"/>
    <property type="match status" value="1"/>
</dbReference>
<dbReference type="InterPro" id="IPR008271">
    <property type="entry name" value="Ser/Thr_kinase_AS"/>
</dbReference>